<dbReference type="SUPFAM" id="SSF56112">
    <property type="entry name" value="Protein kinase-like (PK-like)"/>
    <property type="match status" value="1"/>
</dbReference>
<dbReference type="PANTHER" id="PTHR37542:SF3">
    <property type="entry name" value="PRION-INHIBITION AND PROPAGATION HELO DOMAIN-CONTAINING PROTEIN"/>
    <property type="match status" value="1"/>
</dbReference>
<proteinExistence type="predicted"/>
<dbReference type="Gene3D" id="1.10.510.10">
    <property type="entry name" value="Transferase(Phosphotransferase) domain 1"/>
    <property type="match status" value="1"/>
</dbReference>
<name>A0ABY6UYZ2_BIOOC</name>
<comment type="caution">
    <text evidence="2">The sequence shown here is derived from an EMBL/GenBank/DDBJ whole genome shotgun (WGS) entry which is preliminary data.</text>
</comment>
<keyword evidence="3" id="KW-1185">Reference proteome</keyword>
<dbReference type="InterPro" id="IPR000719">
    <property type="entry name" value="Prot_kinase_dom"/>
</dbReference>
<organism evidence="2 3">
    <name type="scientific">Bionectria ochroleuca</name>
    <name type="common">Gliocladium roseum</name>
    <dbReference type="NCBI Taxonomy" id="29856"/>
    <lineage>
        <taxon>Eukaryota</taxon>
        <taxon>Fungi</taxon>
        <taxon>Dikarya</taxon>
        <taxon>Ascomycota</taxon>
        <taxon>Pezizomycotina</taxon>
        <taxon>Sordariomycetes</taxon>
        <taxon>Hypocreomycetidae</taxon>
        <taxon>Hypocreales</taxon>
        <taxon>Bionectriaceae</taxon>
        <taxon>Clonostachys</taxon>
    </lineage>
</organism>
<dbReference type="PROSITE" id="PS50011">
    <property type="entry name" value="PROTEIN_KINASE_DOM"/>
    <property type="match status" value="1"/>
</dbReference>
<gene>
    <name evidence="2" type="ORF">CLO192961_LOCUS450746</name>
</gene>
<evidence type="ECO:0000313" key="3">
    <source>
        <dbReference type="Proteomes" id="UP000766486"/>
    </source>
</evidence>
<dbReference type="InterPro" id="IPR011009">
    <property type="entry name" value="Kinase-like_dom_sf"/>
</dbReference>
<sequence>MAELPLAIVGVGIAVPALGQFVVSLGKAALDRVGHSDDEYWRKVKLIIETAKLQTQDILQYLDRLGENAPEVFLENMDDLFQVVRNILERLLPLLPTSKPGAKSAENTNFSAQQKKKINKAVSDIEQWNVRLLYRAMSFRFFTDQQAPNTPRLSNSPTECVPTPLKRVEWLRESVASSLDRAKNESKLLVKDFKERTSLHQLRESTLWLVTPCAGGQSFLMEYRRYSDDAHESHIQRQREIVRDIAGILRQADPAFMGLLYCDGFLDDPLQCRFALRFPIPGGFRNPRTLLDLLTDPDNKSGTMHPLDHRIALAKSIVTAVFVLHSANLVHKQIRPDNIVIFEDSPTIELSTVGTQGNLTNEKRGYPYSLGKPFIVGFDNVRKADAASLMVVEKDWKKNLYLDPARHRLQEGDEFQMQHDLYSLGVVLLEIAFWSSFQNKDARLIGRKIWKDTSQKEMKGPESLKKTYISLAKAVPVTMGQKYADIVMLCITGLESAGDGLKRLEDEDGITVKIRYILEIISKIEEINL</sequence>
<dbReference type="EMBL" id="CABFNS010000932">
    <property type="protein sequence ID" value="VUC36680.1"/>
    <property type="molecule type" value="Genomic_DNA"/>
</dbReference>
<reference evidence="2 3" key="1">
    <citation type="submission" date="2019-06" db="EMBL/GenBank/DDBJ databases">
        <authorList>
            <person name="Broberg M."/>
        </authorList>
    </citation>
    <scope>NUCLEOTIDE SEQUENCE [LARGE SCALE GENOMIC DNA]</scope>
</reference>
<dbReference type="Proteomes" id="UP000766486">
    <property type="component" value="Unassembled WGS sequence"/>
</dbReference>
<protein>
    <recommendedName>
        <fullName evidence="1">Protein kinase domain-containing protein</fullName>
    </recommendedName>
</protein>
<accession>A0ABY6UYZ2</accession>
<feature type="domain" description="Protein kinase" evidence="1">
    <location>
        <begin position="165"/>
        <end position="529"/>
    </location>
</feature>
<dbReference type="PANTHER" id="PTHR37542">
    <property type="entry name" value="HELO DOMAIN-CONTAINING PROTEIN-RELATED"/>
    <property type="match status" value="1"/>
</dbReference>
<evidence type="ECO:0000313" key="2">
    <source>
        <dbReference type="EMBL" id="VUC36680.1"/>
    </source>
</evidence>
<evidence type="ECO:0000259" key="1">
    <source>
        <dbReference type="PROSITE" id="PS50011"/>
    </source>
</evidence>